<evidence type="ECO:0000313" key="2">
    <source>
        <dbReference type="EMBL" id="KKN33856.1"/>
    </source>
</evidence>
<dbReference type="NCBIfam" id="NF041373">
    <property type="entry name" value="HGG_STG"/>
    <property type="match status" value="1"/>
</dbReference>
<organism evidence="2">
    <name type="scientific">marine sediment metagenome</name>
    <dbReference type="NCBI Taxonomy" id="412755"/>
    <lineage>
        <taxon>unclassified sequences</taxon>
        <taxon>metagenomes</taxon>
        <taxon>ecological metagenomes</taxon>
    </lineage>
</organism>
<dbReference type="EMBL" id="LAZR01002145">
    <property type="protein sequence ID" value="KKN33856.1"/>
    <property type="molecule type" value="Genomic_DNA"/>
</dbReference>
<proteinExistence type="predicted"/>
<dbReference type="InterPro" id="IPR047675">
    <property type="entry name" value="Putative_zinc-bd"/>
</dbReference>
<sequence>MKHKGMQRPAEGRTLVGGDRIFKPVKAPGDLNGNGYEECGAHSRRSGKPCRNGAMNNGRCRMHGGTNTDPKPAYNGAKQWETAAITHGIYADVGLHDEEYPIYPGIIQQLGTLDEELNMARVKLRRCYRAQLHWEQVKDELSGALGDSGLYMQIALDNHILELDELNTKDGSVYVPSGEEGVPGEIKDVSTTRMRRKIHDYSLEIQQYTKLIRSLEATRVDLLAAGTGGEDYVRKLSEDLRDFQEGTTDSMPGGAEFGAGNYNDA</sequence>
<gene>
    <name evidence="2" type="ORF">LCGC14_0799360</name>
</gene>
<evidence type="ECO:0000256" key="1">
    <source>
        <dbReference type="SAM" id="MobiDB-lite"/>
    </source>
</evidence>
<feature type="region of interest" description="Disordered" evidence="1">
    <location>
        <begin position="244"/>
        <end position="265"/>
    </location>
</feature>
<accession>A0A0F9SA45</accession>
<dbReference type="AlphaFoldDB" id="A0A0F9SA45"/>
<protein>
    <submittedName>
        <fullName evidence="2">Uncharacterized protein</fullName>
    </submittedName>
</protein>
<name>A0A0F9SA45_9ZZZZ</name>
<feature type="region of interest" description="Disordered" evidence="1">
    <location>
        <begin position="1"/>
        <end position="27"/>
    </location>
</feature>
<reference evidence="2" key="1">
    <citation type="journal article" date="2015" name="Nature">
        <title>Complex archaea that bridge the gap between prokaryotes and eukaryotes.</title>
        <authorList>
            <person name="Spang A."/>
            <person name="Saw J.H."/>
            <person name="Jorgensen S.L."/>
            <person name="Zaremba-Niedzwiedzka K."/>
            <person name="Martijn J."/>
            <person name="Lind A.E."/>
            <person name="van Eijk R."/>
            <person name="Schleper C."/>
            <person name="Guy L."/>
            <person name="Ettema T.J."/>
        </authorList>
    </citation>
    <scope>NUCLEOTIDE SEQUENCE</scope>
</reference>
<comment type="caution">
    <text evidence="2">The sequence shown here is derived from an EMBL/GenBank/DDBJ whole genome shotgun (WGS) entry which is preliminary data.</text>
</comment>